<dbReference type="AlphaFoldDB" id="A0A1G6HJW2"/>
<dbReference type="RefSeq" id="WP_092748166.1">
    <property type="nucleotide sequence ID" value="NZ_FMYL01000006.1"/>
</dbReference>
<dbReference type="EMBL" id="FMYL01000006">
    <property type="protein sequence ID" value="SDB94388.1"/>
    <property type="molecule type" value="Genomic_DNA"/>
</dbReference>
<sequence>MKKIGLATAVLLAMTGAHAYQVEVQGQSEYLQTKGYESTYTGDAQGKFYFKDVDASKGPLAEAAFLNKASNVQLGYHFDRQKEFNDRSSSVKTQSYGAKAEGYYTTSYVPVPVYGSVSYSHTDVTDKETGYKDKDRGDRYALEVGAMPADNFLLAVGYTNVTNGDSLDNFKAFNNGVLNARNEENTANYRYKTDAVTARAKYVGAIDNTNMAVGFEVDSIFVRGSAAYGLATDLYLTPKLSVGATYADTSAFNSGTDHIWGGNVNYFVTPAMSVGATFTKANATDGNTTDSQTIGMNARVRF</sequence>
<dbReference type="InterPro" id="IPR031593">
    <property type="entry name" value="Porin_7"/>
</dbReference>
<protein>
    <submittedName>
        <fullName evidence="2">General porin</fullName>
    </submittedName>
</protein>
<name>A0A1G6HJW2_9GAMM</name>
<keyword evidence="1" id="KW-0732">Signal</keyword>
<evidence type="ECO:0000313" key="2">
    <source>
        <dbReference type="EMBL" id="SDB94388.1"/>
    </source>
</evidence>
<evidence type="ECO:0000313" key="3">
    <source>
        <dbReference type="Proteomes" id="UP000242501"/>
    </source>
</evidence>
<dbReference type="NCBIfam" id="NF033382">
    <property type="entry name" value="OMP_33_36"/>
    <property type="match status" value="1"/>
</dbReference>
<feature type="chain" id="PRO_5017264895" evidence="1">
    <location>
        <begin position="20"/>
        <end position="302"/>
    </location>
</feature>
<evidence type="ECO:0000256" key="1">
    <source>
        <dbReference type="SAM" id="SignalP"/>
    </source>
</evidence>
<dbReference type="Proteomes" id="UP000242501">
    <property type="component" value="Unassembled WGS sequence"/>
</dbReference>
<keyword evidence="3" id="KW-1185">Reference proteome</keyword>
<feature type="signal peptide" evidence="1">
    <location>
        <begin position="1"/>
        <end position="19"/>
    </location>
</feature>
<gene>
    <name evidence="2" type="ORF">SAMN05421733_10675</name>
</gene>
<dbReference type="Pfam" id="PF16956">
    <property type="entry name" value="Porin_7"/>
    <property type="match status" value="1"/>
</dbReference>
<dbReference type="OrthoDB" id="6711424at2"/>
<proteinExistence type="predicted"/>
<organism evidence="2 3">
    <name type="scientific">Acinetobacter boissieri</name>
    <dbReference type="NCBI Taxonomy" id="1219383"/>
    <lineage>
        <taxon>Bacteria</taxon>
        <taxon>Pseudomonadati</taxon>
        <taxon>Pseudomonadota</taxon>
        <taxon>Gammaproteobacteria</taxon>
        <taxon>Moraxellales</taxon>
        <taxon>Moraxellaceae</taxon>
        <taxon>Acinetobacter</taxon>
    </lineage>
</organism>
<reference evidence="3" key="1">
    <citation type="submission" date="2016-09" db="EMBL/GenBank/DDBJ databases">
        <authorList>
            <person name="Varghese N."/>
            <person name="Submissions S."/>
        </authorList>
    </citation>
    <scope>NUCLEOTIDE SEQUENCE [LARGE SCALE GENOMIC DNA]</scope>
    <source>
        <strain evidence="3">ANC 4422</strain>
    </source>
</reference>
<accession>A0A1G6HJW2</accession>